<evidence type="ECO:0000313" key="3">
    <source>
        <dbReference type="EMBL" id="MCC9073698.1"/>
    </source>
</evidence>
<protein>
    <submittedName>
        <fullName evidence="3">Uncharacterized protein</fullName>
    </submittedName>
</protein>
<keyword evidence="2" id="KW-1133">Transmembrane helix</keyword>
<dbReference type="Proteomes" id="UP001430919">
    <property type="component" value="Unassembled WGS sequence"/>
</dbReference>
<evidence type="ECO:0000313" key="4">
    <source>
        <dbReference type="Proteomes" id="UP001430919"/>
    </source>
</evidence>
<evidence type="ECO:0000256" key="2">
    <source>
        <dbReference type="SAM" id="Phobius"/>
    </source>
</evidence>
<organism evidence="3 4">
    <name type="scientific">Flavobacterium pisciphilum</name>
    <dbReference type="NCBI Taxonomy" id="2893755"/>
    <lineage>
        <taxon>Bacteria</taxon>
        <taxon>Pseudomonadati</taxon>
        <taxon>Bacteroidota</taxon>
        <taxon>Flavobacteriia</taxon>
        <taxon>Flavobacteriales</taxon>
        <taxon>Flavobacteriaceae</taxon>
        <taxon>Flavobacterium</taxon>
    </lineage>
</organism>
<keyword evidence="2" id="KW-0812">Transmembrane</keyword>
<feature type="compositionally biased region" description="Polar residues" evidence="1">
    <location>
        <begin position="1"/>
        <end position="10"/>
    </location>
</feature>
<name>A0ABS8MY85_9FLAO</name>
<keyword evidence="4" id="KW-1185">Reference proteome</keyword>
<proteinExistence type="predicted"/>
<evidence type="ECO:0000256" key="1">
    <source>
        <dbReference type="SAM" id="MobiDB-lite"/>
    </source>
</evidence>
<comment type="caution">
    <text evidence="3">The sequence shown here is derived from an EMBL/GenBank/DDBJ whole genome shotgun (WGS) entry which is preliminary data.</text>
</comment>
<feature type="transmembrane region" description="Helical" evidence="2">
    <location>
        <begin position="37"/>
        <end position="55"/>
    </location>
</feature>
<dbReference type="RefSeq" id="WP_229990609.1">
    <property type="nucleotide sequence ID" value="NZ_JAJJMO010000001.1"/>
</dbReference>
<keyword evidence="2" id="KW-0472">Membrane</keyword>
<reference evidence="3" key="1">
    <citation type="submission" date="2021-11" db="EMBL/GenBank/DDBJ databases">
        <title>Description of novel Flavobacterium species.</title>
        <authorList>
            <person name="Saticioglu I.B."/>
            <person name="Ay H."/>
            <person name="Altun S."/>
            <person name="Duman M."/>
        </authorList>
    </citation>
    <scope>NUCLEOTIDE SEQUENCE</scope>
    <source>
        <strain evidence="3">F-65</strain>
    </source>
</reference>
<dbReference type="EMBL" id="JAJJMO010000001">
    <property type="protein sequence ID" value="MCC9073698.1"/>
    <property type="molecule type" value="Genomic_DNA"/>
</dbReference>
<feature type="compositionally biased region" description="Low complexity" evidence="1">
    <location>
        <begin position="11"/>
        <end position="26"/>
    </location>
</feature>
<sequence>MDNITNSQIANNGSKISKSKNKNSNSKLIKKVRTESIIISFIVGFIASLLASYIYENFIK</sequence>
<accession>A0ABS8MY85</accession>
<feature type="region of interest" description="Disordered" evidence="1">
    <location>
        <begin position="1"/>
        <end position="26"/>
    </location>
</feature>
<gene>
    <name evidence="3" type="ORF">LNQ49_19135</name>
</gene>